<dbReference type="Proteomes" id="UP001203284">
    <property type="component" value="Unassembled WGS sequence"/>
</dbReference>
<evidence type="ECO:0000313" key="2">
    <source>
        <dbReference type="EMBL" id="MCK0196551.1"/>
    </source>
</evidence>
<feature type="domain" description="CheW-like" evidence="1">
    <location>
        <begin position="7"/>
        <end position="141"/>
    </location>
</feature>
<gene>
    <name evidence="2" type="ORF">MWN34_06450</name>
</gene>
<keyword evidence="3" id="KW-1185">Reference proteome</keyword>
<accession>A0ABT0D9C0</accession>
<dbReference type="InterPro" id="IPR002545">
    <property type="entry name" value="CheW-lke_dom"/>
</dbReference>
<dbReference type="EMBL" id="JALKCH010000004">
    <property type="protein sequence ID" value="MCK0196551.1"/>
    <property type="molecule type" value="Genomic_DNA"/>
</dbReference>
<dbReference type="InterPro" id="IPR036061">
    <property type="entry name" value="CheW-like_dom_sf"/>
</dbReference>
<sequence>MKNNRTEVLVFALDGMRFALPYENVVELLPVDGERWHSLAVMAEAGTLKGTGLALLRLSARLGLVRPGQARREAPRAGALLLIGQGGRVRGTVLLDAEPILETAEVLPIPAAVATAHMPAGEMIAGMAVLPGGTRAILLDLPIGIAATRTRPAEKLRALVVAPSGEACERQGLALRELGYEVSLADDPRAPTLSGRRYDIVLVDLDAYGAALDRLCGASRDIAPADRPRLIGIARRAGAVVPPGFDAVLVAGDTRGLVRALLRGTRAA</sequence>
<organism evidence="2 3">
    <name type="scientific">Ancylobacter crimeensis</name>
    <dbReference type="NCBI Taxonomy" id="2579147"/>
    <lineage>
        <taxon>Bacteria</taxon>
        <taxon>Pseudomonadati</taxon>
        <taxon>Pseudomonadota</taxon>
        <taxon>Alphaproteobacteria</taxon>
        <taxon>Hyphomicrobiales</taxon>
        <taxon>Xanthobacteraceae</taxon>
        <taxon>Ancylobacter</taxon>
    </lineage>
</organism>
<dbReference type="RefSeq" id="WP_247027762.1">
    <property type="nucleotide sequence ID" value="NZ_JALKCH010000004.1"/>
</dbReference>
<evidence type="ECO:0000313" key="3">
    <source>
        <dbReference type="Proteomes" id="UP001203284"/>
    </source>
</evidence>
<evidence type="ECO:0000259" key="1">
    <source>
        <dbReference type="Pfam" id="PF01584"/>
    </source>
</evidence>
<protein>
    <submittedName>
        <fullName evidence="2">Chemotaxis protein CheW</fullName>
    </submittedName>
</protein>
<name>A0ABT0D9C0_9HYPH</name>
<reference evidence="2 3" key="1">
    <citation type="submission" date="2022-04" db="EMBL/GenBank/DDBJ databases">
        <authorList>
            <person name="Grouzdev D.S."/>
            <person name="Pantiukh K.S."/>
            <person name="Krutkina M.S."/>
        </authorList>
    </citation>
    <scope>NUCLEOTIDE SEQUENCE [LARGE SCALE GENOMIC DNA]</scope>
    <source>
        <strain evidence="2 3">6x-1</strain>
    </source>
</reference>
<dbReference type="SUPFAM" id="SSF50341">
    <property type="entry name" value="CheW-like"/>
    <property type="match status" value="1"/>
</dbReference>
<proteinExistence type="predicted"/>
<comment type="caution">
    <text evidence="2">The sequence shown here is derived from an EMBL/GenBank/DDBJ whole genome shotgun (WGS) entry which is preliminary data.</text>
</comment>
<dbReference type="Pfam" id="PF01584">
    <property type="entry name" value="CheW"/>
    <property type="match status" value="1"/>
</dbReference>